<dbReference type="EMBL" id="VTRV01000080">
    <property type="protein sequence ID" value="TZF89623.1"/>
    <property type="molecule type" value="Genomic_DNA"/>
</dbReference>
<name>A0A5D8Z6F6_9GAMM</name>
<keyword evidence="1" id="KW-1133">Transmembrane helix</keyword>
<feature type="transmembrane region" description="Helical" evidence="1">
    <location>
        <begin position="199"/>
        <end position="221"/>
    </location>
</feature>
<feature type="transmembrane region" description="Helical" evidence="1">
    <location>
        <begin position="149"/>
        <end position="168"/>
    </location>
</feature>
<evidence type="ECO:0000313" key="3">
    <source>
        <dbReference type="Proteomes" id="UP000323164"/>
    </source>
</evidence>
<dbReference type="OrthoDB" id="5947542at2"/>
<sequence>MQPTSFIHAAPTAPGRSAAAAIAAATVISTVFVALDRSGGGHTPAEILAGIAGLATLKAVVHGVAIASVCAYGFGFATLAGRLGLRRPHVLAGLVVYLFGCAAMIGATIFDGFVIPHVAIDALSSPDRVGFAYNLVRNLGLVVNDLAKLGWVLQAVGTLAWSLALVRLSGAARRVGTVGVLSSALVCVLIALSDTRMPMSALLAVLLAQMLWNLSAAALLARQRPLANVVP</sequence>
<evidence type="ECO:0008006" key="4">
    <source>
        <dbReference type="Google" id="ProtNLM"/>
    </source>
</evidence>
<feature type="transmembrane region" description="Helical" evidence="1">
    <location>
        <begin position="47"/>
        <end position="77"/>
    </location>
</feature>
<feature type="transmembrane region" description="Helical" evidence="1">
    <location>
        <begin position="89"/>
        <end position="110"/>
    </location>
</feature>
<keyword evidence="1" id="KW-0812">Transmembrane</keyword>
<reference evidence="2 3" key="1">
    <citation type="submission" date="2019-08" db="EMBL/GenBank/DDBJ databases">
        <title>Draft genome sequence of Lysobacter sp. UKS-15.</title>
        <authorList>
            <person name="Im W.-T."/>
        </authorList>
    </citation>
    <scope>NUCLEOTIDE SEQUENCE [LARGE SCALE GENOMIC DNA]</scope>
    <source>
        <strain evidence="2 3">UKS-15</strain>
    </source>
</reference>
<evidence type="ECO:0000256" key="1">
    <source>
        <dbReference type="SAM" id="Phobius"/>
    </source>
</evidence>
<dbReference type="AlphaFoldDB" id="A0A5D8Z6F6"/>
<feature type="transmembrane region" description="Helical" evidence="1">
    <location>
        <begin position="18"/>
        <end position="35"/>
    </location>
</feature>
<dbReference type="Proteomes" id="UP000323164">
    <property type="component" value="Unassembled WGS sequence"/>
</dbReference>
<protein>
    <recommendedName>
        <fullName evidence="4">DUF4386 family protein</fullName>
    </recommendedName>
</protein>
<proteinExistence type="predicted"/>
<gene>
    <name evidence="2" type="ORF">FW784_08540</name>
</gene>
<feature type="transmembrane region" description="Helical" evidence="1">
    <location>
        <begin position="175"/>
        <end position="193"/>
    </location>
</feature>
<keyword evidence="1" id="KW-0472">Membrane</keyword>
<comment type="caution">
    <text evidence="2">The sequence shown here is derived from an EMBL/GenBank/DDBJ whole genome shotgun (WGS) entry which is preliminary data.</text>
</comment>
<organism evidence="2 3">
    <name type="scientific">Cognatilysobacter lacus</name>
    <dbReference type="NCBI Taxonomy" id="1643323"/>
    <lineage>
        <taxon>Bacteria</taxon>
        <taxon>Pseudomonadati</taxon>
        <taxon>Pseudomonadota</taxon>
        <taxon>Gammaproteobacteria</taxon>
        <taxon>Lysobacterales</taxon>
        <taxon>Lysobacteraceae</taxon>
        <taxon>Cognatilysobacter</taxon>
    </lineage>
</organism>
<accession>A0A5D8Z6F6</accession>
<evidence type="ECO:0000313" key="2">
    <source>
        <dbReference type="EMBL" id="TZF89623.1"/>
    </source>
</evidence>
<dbReference type="RefSeq" id="WP_149352926.1">
    <property type="nucleotide sequence ID" value="NZ_VTRV01000080.1"/>
</dbReference>
<keyword evidence="3" id="KW-1185">Reference proteome</keyword>